<keyword evidence="2" id="KW-1133">Transmembrane helix</keyword>
<feature type="compositionally biased region" description="Polar residues" evidence="1">
    <location>
        <begin position="480"/>
        <end position="506"/>
    </location>
</feature>
<evidence type="ECO:0000256" key="2">
    <source>
        <dbReference type="SAM" id="Phobius"/>
    </source>
</evidence>
<dbReference type="Proteomes" id="UP000030669">
    <property type="component" value="Unassembled WGS sequence"/>
</dbReference>
<feature type="transmembrane region" description="Helical" evidence="2">
    <location>
        <begin position="114"/>
        <end position="135"/>
    </location>
</feature>
<dbReference type="EMBL" id="KB469297">
    <property type="protein sequence ID" value="EPQ59039.1"/>
    <property type="molecule type" value="Genomic_DNA"/>
</dbReference>
<feature type="compositionally biased region" description="Low complexity" evidence="1">
    <location>
        <begin position="235"/>
        <end position="249"/>
    </location>
</feature>
<dbReference type="InterPro" id="IPR004345">
    <property type="entry name" value="TB2_DP1_HVA22"/>
</dbReference>
<organism evidence="3 4">
    <name type="scientific">Gloeophyllum trabeum (strain ATCC 11539 / FP-39264 / Madison 617)</name>
    <name type="common">Brown rot fungus</name>
    <dbReference type="NCBI Taxonomy" id="670483"/>
    <lineage>
        <taxon>Eukaryota</taxon>
        <taxon>Fungi</taxon>
        <taxon>Dikarya</taxon>
        <taxon>Basidiomycota</taxon>
        <taxon>Agaricomycotina</taxon>
        <taxon>Agaricomycetes</taxon>
        <taxon>Gloeophyllales</taxon>
        <taxon>Gloeophyllaceae</taxon>
        <taxon>Gloeophyllum</taxon>
    </lineage>
</organism>
<keyword evidence="4" id="KW-1185">Reference proteome</keyword>
<name>S7S026_GLOTA</name>
<sequence>MPLIVPALRLTVLFMNVWETFKTVKPPRPSSRNNGQPSARAMTQRKRNMKGCLAVWVVWCCFALYEATLDGIVGIFIPFYDEIKALLLLFLLLARAKGAEPIYLHVLRPLLKPYVPLLDSMLEVTALFGGFFIMLASIPVQYVMSWWKGTTTSLYFEATPQPDNLSDVSSLSLNGYDAGGTEPIQQSRVPSREGDGGRPPYSRNNTIRPSRGQPAVYPTGNSRGAASSGSTNGQAYSYPRTSSSASSTSQQIWHPPPSAYDDNHPPAGMPGTDGAPSEVDHVEEWRQYPPFPSAYPATPVATSAKLHGNSVGTKPDPSGIVPEDEEWRKYPPFPSAYPATPLNTQPKLPSLVAAMQGTQGIPEEEIDGASHEPYQRPRQGFERSLKQPQNAPPSSDGSLSDNAEMIGVQEYNNFSDHPAESQEETMVSDGSSDDGEYHIEEDSFDISFTTPRVGKIAGAKDDPQATVTRRQTRRPMSVALTESSSYHSQSTNLSTTDNGSSLRTAISRSPSESSVSSTFSDTGSVAGRKRTRALNDHSSGLNTESEDDLAEETIRPRALNKKTSSKSASRLRPPTSRTRPKMPSALLTDAEGDDELNPTDSDESAADSVVKRRKVVASSGETKPVQERRKGLRPRTTSQASQRESRVAAPSRPRKRPVSQATVARKPSSSVLTRRTKSGQEVSNGAQKTDGPRVWK</sequence>
<gene>
    <name evidence="3" type="ORF">GLOTRDRAFT_136023</name>
</gene>
<feature type="compositionally biased region" description="Polar residues" evidence="1">
    <location>
        <begin position="386"/>
        <end position="401"/>
    </location>
</feature>
<accession>S7S026</accession>
<dbReference type="AlphaFoldDB" id="S7S026"/>
<feature type="region of interest" description="Disordered" evidence="1">
    <location>
        <begin position="167"/>
        <end position="279"/>
    </location>
</feature>
<dbReference type="GeneID" id="19303451"/>
<dbReference type="Pfam" id="PF03134">
    <property type="entry name" value="TB2_DP1_HVA22"/>
    <property type="match status" value="1"/>
</dbReference>
<evidence type="ECO:0000313" key="3">
    <source>
        <dbReference type="EMBL" id="EPQ59039.1"/>
    </source>
</evidence>
<feature type="compositionally biased region" description="Acidic residues" evidence="1">
    <location>
        <begin position="590"/>
        <end position="605"/>
    </location>
</feature>
<feature type="compositionally biased region" description="Polar residues" evidence="1">
    <location>
        <begin position="219"/>
        <end position="234"/>
    </location>
</feature>
<feature type="transmembrane region" description="Helical" evidence="2">
    <location>
        <begin position="48"/>
        <end position="65"/>
    </location>
</feature>
<dbReference type="KEGG" id="gtr:GLOTRDRAFT_136023"/>
<keyword evidence="2" id="KW-0812">Transmembrane</keyword>
<feature type="region of interest" description="Disordered" evidence="1">
    <location>
        <begin position="305"/>
        <end position="327"/>
    </location>
</feature>
<evidence type="ECO:0000313" key="4">
    <source>
        <dbReference type="Proteomes" id="UP000030669"/>
    </source>
</evidence>
<reference evidence="3 4" key="1">
    <citation type="journal article" date="2012" name="Science">
        <title>The Paleozoic origin of enzymatic lignin decomposition reconstructed from 31 fungal genomes.</title>
        <authorList>
            <person name="Floudas D."/>
            <person name="Binder M."/>
            <person name="Riley R."/>
            <person name="Barry K."/>
            <person name="Blanchette R.A."/>
            <person name="Henrissat B."/>
            <person name="Martinez A.T."/>
            <person name="Otillar R."/>
            <person name="Spatafora J.W."/>
            <person name="Yadav J.S."/>
            <person name="Aerts A."/>
            <person name="Benoit I."/>
            <person name="Boyd A."/>
            <person name="Carlson A."/>
            <person name="Copeland A."/>
            <person name="Coutinho P.M."/>
            <person name="de Vries R.P."/>
            <person name="Ferreira P."/>
            <person name="Findley K."/>
            <person name="Foster B."/>
            <person name="Gaskell J."/>
            <person name="Glotzer D."/>
            <person name="Gorecki P."/>
            <person name="Heitman J."/>
            <person name="Hesse C."/>
            <person name="Hori C."/>
            <person name="Igarashi K."/>
            <person name="Jurgens J.A."/>
            <person name="Kallen N."/>
            <person name="Kersten P."/>
            <person name="Kohler A."/>
            <person name="Kuees U."/>
            <person name="Kumar T.K.A."/>
            <person name="Kuo A."/>
            <person name="LaButti K."/>
            <person name="Larrondo L.F."/>
            <person name="Lindquist E."/>
            <person name="Ling A."/>
            <person name="Lombard V."/>
            <person name="Lucas S."/>
            <person name="Lundell T."/>
            <person name="Martin R."/>
            <person name="McLaughlin D.J."/>
            <person name="Morgenstern I."/>
            <person name="Morin E."/>
            <person name="Murat C."/>
            <person name="Nagy L.G."/>
            <person name="Nolan M."/>
            <person name="Ohm R.A."/>
            <person name="Patyshakuliyeva A."/>
            <person name="Rokas A."/>
            <person name="Ruiz-Duenas F.J."/>
            <person name="Sabat G."/>
            <person name="Salamov A."/>
            <person name="Samejima M."/>
            <person name="Schmutz J."/>
            <person name="Slot J.C."/>
            <person name="St John F."/>
            <person name="Stenlid J."/>
            <person name="Sun H."/>
            <person name="Sun S."/>
            <person name="Syed K."/>
            <person name="Tsang A."/>
            <person name="Wiebenga A."/>
            <person name="Young D."/>
            <person name="Pisabarro A."/>
            <person name="Eastwood D.C."/>
            <person name="Martin F."/>
            <person name="Cullen D."/>
            <person name="Grigoriev I.V."/>
            <person name="Hibbett D.S."/>
        </authorList>
    </citation>
    <scope>NUCLEOTIDE SEQUENCE [LARGE SCALE GENOMIC DNA]</scope>
    <source>
        <strain evidence="3 4">ATCC 11539</strain>
    </source>
</reference>
<dbReference type="RefSeq" id="XP_007862130.1">
    <property type="nucleotide sequence ID" value="XM_007863939.1"/>
</dbReference>
<evidence type="ECO:0008006" key="5">
    <source>
        <dbReference type="Google" id="ProtNLM"/>
    </source>
</evidence>
<dbReference type="OMA" id="HRAYVSE"/>
<proteinExistence type="predicted"/>
<evidence type="ECO:0000256" key="1">
    <source>
        <dbReference type="SAM" id="MobiDB-lite"/>
    </source>
</evidence>
<dbReference type="OrthoDB" id="434647at2759"/>
<dbReference type="HOGENOM" id="CLU_389809_0_0_1"/>
<dbReference type="eggNOG" id="ENOG502S8HC">
    <property type="taxonomic scope" value="Eukaryota"/>
</dbReference>
<feature type="region of interest" description="Disordered" evidence="1">
    <location>
        <begin position="365"/>
        <end position="696"/>
    </location>
</feature>
<feature type="compositionally biased region" description="Basic and acidic residues" evidence="1">
    <location>
        <begin position="368"/>
        <end position="385"/>
    </location>
</feature>
<feature type="compositionally biased region" description="Polar residues" evidence="1">
    <location>
        <begin position="659"/>
        <end position="687"/>
    </location>
</feature>
<feature type="compositionally biased region" description="Low complexity" evidence="1">
    <location>
        <begin position="507"/>
        <end position="524"/>
    </location>
</feature>
<protein>
    <recommendedName>
        <fullName evidence="5">Protein YOP1</fullName>
    </recommendedName>
</protein>
<keyword evidence="2" id="KW-0472">Membrane</keyword>